<dbReference type="EMBL" id="SLVJ01000030">
    <property type="protein sequence ID" value="TCM60899.1"/>
    <property type="molecule type" value="Genomic_DNA"/>
</dbReference>
<feature type="chain" id="PRO_5020807310" evidence="1">
    <location>
        <begin position="20"/>
        <end position="124"/>
    </location>
</feature>
<sequence>MNKFAILILTSMLSAGVWADINCEKLAKIADDNGLMHGSKYIYTVQGNKGLRTYFHSAPSEQCKIKNLFLIPNDSVIAYQQFKNENRTWIYVMYIDKNGNDTMGWMKVQHFKITSKFSNNDPDD</sequence>
<evidence type="ECO:0000256" key="1">
    <source>
        <dbReference type="SAM" id="SignalP"/>
    </source>
</evidence>
<dbReference type="Proteomes" id="UP000294963">
    <property type="component" value="Unassembled WGS sequence"/>
</dbReference>
<dbReference type="AlphaFoldDB" id="A0A4R1XDA0"/>
<protein>
    <submittedName>
        <fullName evidence="2">Uncharacterized protein</fullName>
    </submittedName>
</protein>
<evidence type="ECO:0000313" key="2">
    <source>
        <dbReference type="EMBL" id="TCM60899.1"/>
    </source>
</evidence>
<dbReference type="OrthoDB" id="8595802at2"/>
<feature type="signal peptide" evidence="1">
    <location>
        <begin position="1"/>
        <end position="19"/>
    </location>
</feature>
<name>A0A4R1XDA0_ACICA</name>
<keyword evidence="3" id="KW-1185">Reference proteome</keyword>
<accession>A0A4R1XDA0</accession>
<comment type="caution">
    <text evidence="2">The sequence shown here is derived from an EMBL/GenBank/DDBJ whole genome shotgun (WGS) entry which is preliminary data.</text>
</comment>
<organism evidence="2 3">
    <name type="scientific">Acinetobacter calcoaceticus</name>
    <dbReference type="NCBI Taxonomy" id="471"/>
    <lineage>
        <taxon>Bacteria</taxon>
        <taxon>Pseudomonadati</taxon>
        <taxon>Pseudomonadota</taxon>
        <taxon>Gammaproteobacteria</taxon>
        <taxon>Moraxellales</taxon>
        <taxon>Moraxellaceae</taxon>
        <taxon>Acinetobacter</taxon>
        <taxon>Acinetobacter calcoaceticus/baumannii complex</taxon>
    </lineage>
</organism>
<proteinExistence type="predicted"/>
<gene>
    <name evidence="2" type="ORF">EC844_13019</name>
</gene>
<reference evidence="2 3" key="1">
    <citation type="submission" date="2019-03" db="EMBL/GenBank/DDBJ databases">
        <title>Genomic analyses of the natural microbiome of Caenorhabditis elegans.</title>
        <authorList>
            <person name="Samuel B."/>
        </authorList>
    </citation>
    <scope>NUCLEOTIDE SEQUENCE [LARGE SCALE GENOMIC DNA]</scope>
    <source>
        <strain evidence="2 3">JUb89</strain>
    </source>
</reference>
<keyword evidence="1" id="KW-0732">Signal</keyword>
<evidence type="ECO:0000313" key="3">
    <source>
        <dbReference type="Proteomes" id="UP000294963"/>
    </source>
</evidence>